<proteinExistence type="predicted"/>
<dbReference type="RefSeq" id="WP_076713442.1">
    <property type="nucleotide sequence ID" value="NZ_MOEN01000031.1"/>
</dbReference>
<evidence type="ECO:0000256" key="1">
    <source>
        <dbReference type="SAM" id="SignalP"/>
    </source>
</evidence>
<dbReference type="Proteomes" id="UP000187408">
    <property type="component" value="Unassembled WGS sequence"/>
</dbReference>
<dbReference type="EMBL" id="MOEN01000031">
    <property type="protein sequence ID" value="OMH40044.1"/>
    <property type="molecule type" value="Genomic_DNA"/>
</dbReference>
<evidence type="ECO:0008006" key="4">
    <source>
        <dbReference type="Google" id="ProtNLM"/>
    </source>
</evidence>
<organism evidence="2 3">
    <name type="scientific">Desulfurobacterium indicum</name>
    <dbReference type="NCBI Taxonomy" id="1914305"/>
    <lineage>
        <taxon>Bacteria</taxon>
        <taxon>Pseudomonadati</taxon>
        <taxon>Aquificota</taxon>
        <taxon>Aquificia</taxon>
        <taxon>Desulfurobacteriales</taxon>
        <taxon>Desulfurobacteriaceae</taxon>
        <taxon>Desulfurobacterium</taxon>
    </lineage>
</organism>
<dbReference type="Pfam" id="PF13646">
    <property type="entry name" value="HEAT_2"/>
    <property type="match status" value="1"/>
</dbReference>
<feature type="chain" id="PRO_5012255273" description="PBS lyase" evidence="1">
    <location>
        <begin position="20"/>
        <end position="392"/>
    </location>
</feature>
<dbReference type="SUPFAM" id="SSF48371">
    <property type="entry name" value="ARM repeat"/>
    <property type="match status" value="1"/>
</dbReference>
<evidence type="ECO:0000313" key="3">
    <source>
        <dbReference type="Proteomes" id="UP000187408"/>
    </source>
</evidence>
<dbReference type="InterPro" id="IPR016024">
    <property type="entry name" value="ARM-type_fold"/>
</dbReference>
<comment type="caution">
    <text evidence="2">The sequence shown here is derived from an EMBL/GenBank/DDBJ whole genome shotgun (WGS) entry which is preliminary data.</text>
</comment>
<dbReference type="InterPro" id="IPR011989">
    <property type="entry name" value="ARM-like"/>
</dbReference>
<keyword evidence="3" id="KW-1185">Reference proteome</keyword>
<name>A0A1R1MK17_9BACT</name>
<dbReference type="PANTHER" id="PTHR12697">
    <property type="entry name" value="PBS LYASE HEAT-LIKE PROTEIN"/>
    <property type="match status" value="1"/>
</dbReference>
<gene>
    <name evidence="2" type="ORF">BLW93_07320</name>
</gene>
<dbReference type="OrthoDB" id="9784571at2"/>
<protein>
    <recommendedName>
        <fullName evidence="4">PBS lyase</fullName>
    </recommendedName>
</protein>
<accession>A0A1R1MK17</accession>
<dbReference type="PANTHER" id="PTHR12697:SF5">
    <property type="entry name" value="DEOXYHYPUSINE HYDROXYLASE"/>
    <property type="match status" value="1"/>
</dbReference>
<evidence type="ECO:0000313" key="2">
    <source>
        <dbReference type="EMBL" id="OMH40044.1"/>
    </source>
</evidence>
<dbReference type="Gene3D" id="1.25.10.10">
    <property type="entry name" value="Leucine-rich Repeat Variant"/>
    <property type="match status" value="2"/>
</dbReference>
<reference evidence="2 3" key="1">
    <citation type="submission" date="2016-10" db="EMBL/GenBank/DDBJ databases">
        <title>Genome sequence of a sulfur-reducing bacterium Desulfurobacterium indicum K6013.</title>
        <authorList>
            <person name="Cao J."/>
            <person name="Shao Z."/>
            <person name="Alain K."/>
            <person name="Jebbar M."/>
        </authorList>
    </citation>
    <scope>NUCLEOTIDE SEQUENCE [LARGE SCALE GENOMIC DNA]</scope>
    <source>
        <strain evidence="2 3">K6013</strain>
    </source>
</reference>
<dbReference type="AlphaFoldDB" id="A0A1R1MK17"/>
<dbReference type="GO" id="GO:0016491">
    <property type="term" value="F:oxidoreductase activity"/>
    <property type="evidence" value="ECO:0007669"/>
    <property type="project" value="TreeGrafter"/>
</dbReference>
<dbReference type="STRING" id="1914305.BLW93_07320"/>
<keyword evidence="1" id="KW-0732">Signal</keyword>
<feature type="signal peptide" evidence="1">
    <location>
        <begin position="1"/>
        <end position="19"/>
    </location>
</feature>
<sequence length="392" mass="43879">MRKIITVLSALMIGTSALAAPFNLNAKDPQDRVLAVFYLSRTKNPIYVERFCRILLNDGSEKVRKAAAEGLGYYGNNTKAFNCLIKAFKKENVEDVKKAILISLFSFSDIRAGDLFCQVLKGSYSDDLKIAAIKGLAKYDVCSKELEKVLKKGNSSEVKAALFALSFRKDNVKEVYKYLDATDPQVRYLALSYYLTHRPSKAVLKKIESGLDTWIEPKVKSKALEVVLTYDNNPDKDMFLSAVSDEDIKRRLALRLPFVKNKAVSSELLKPFLKDNDTVVLTSALTYIGNSGNKKYCSLIKDFLFSSDESVRSAALWAEGKLSCPEGVKYLLGIVSDFNNDDSLRLQAAKMLLMFDKSVLKKNLPAIKKIYGNEILDDVKDSLYKVIVKAES</sequence>